<dbReference type="InterPro" id="IPR036291">
    <property type="entry name" value="NAD(P)-bd_dom_sf"/>
</dbReference>
<proteinExistence type="inferred from homology"/>
<dbReference type="InterPro" id="IPR050259">
    <property type="entry name" value="SDR"/>
</dbReference>
<dbReference type="PRINTS" id="PR00080">
    <property type="entry name" value="SDRFAMILY"/>
</dbReference>
<dbReference type="STRING" id="1123029.SAMN02745172_03131"/>
<dbReference type="SUPFAM" id="SSF51735">
    <property type="entry name" value="NAD(P)-binding Rossmann-fold domains"/>
    <property type="match status" value="1"/>
</dbReference>
<comment type="similarity">
    <text evidence="1 2">Belongs to the short-chain dehydrogenases/reductases (SDR) family.</text>
</comment>
<protein>
    <submittedName>
        <fullName evidence="3">NADP-dependent 3-hydroxy acid dehydrogenase YdfG</fullName>
    </submittedName>
</protein>
<dbReference type="PANTHER" id="PTHR42879:SF2">
    <property type="entry name" value="3-OXOACYL-[ACYL-CARRIER-PROTEIN] REDUCTASE FABG"/>
    <property type="match status" value="1"/>
</dbReference>
<dbReference type="InterPro" id="IPR002347">
    <property type="entry name" value="SDR_fam"/>
</dbReference>
<sequence length="249" mass="25294">MGALNGKVAWVTGAGSGIGAAAAAALAGAGARVFLTGRRVDALQGVADRIDAAGGQVSVLPGDLSLPGVAAGIAGAIEREAGRLDIVVNNAGTNIPRRSWQELDEAGAEEVLDGNLKLAFHTVIAALPIMRRQKQGLIITTGSIAGRHVGAISGSSYTAAKHGVVAMSHSINLEEMHNGIRATVICPGEVATPIIDKRPAPADAEGRRRMLRPSDLADLVLHVATLPAHVCVSELVVIPTGAVAETEGA</sequence>
<dbReference type="Proteomes" id="UP000186406">
    <property type="component" value="Unassembled WGS sequence"/>
</dbReference>
<accession>A0A1M7ZNS5</accession>
<dbReference type="RefSeq" id="WP_073630341.1">
    <property type="nucleotide sequence ID" value="NZ_FRXO01000006.1"/>
</dbReference>
<keyword evidence="4" id="KW-1185">Reference proteome</keyword>
<dbReference type="EMBL" id="FRXO01000006">
    <property type="protein sequence ID" value="SHO66472.1"/>
    <property type="molecule type" value="Genomic_DNA"/>
</dbReference>
<organism evidence="3 4">
    <name type="scientific">Pseudoxanthobacter soli DSM 19599</name>
    <dbReference type="NCBI Taxonomy" id="1123029"/>
    <lineage>
        <taxon>Bacteria</taxon>
        <taxon>Pseudomonadati</taxon>
        <taxon>Pseudomonadota</taxon>
        <taxon>Alphaproteobacteria</taxon>
        <taxon>Hyphomicrobiales</taxon>
        <taxon>Segnochrobactraceae</taxon>
        <taxon>Pseudoxanthobacter</taxon>
    </lineage>
</organism>
<dbReference type="OrthoDB" id="9810734at2"/>
<dbReference type="PANTHER" id="PTHR42879">
    <property type="entry name" value="3-OXOACYL-(ACYL-CARRIER-PROTEIN) REDUCTASE"/>
    <property type="match status" value="1"/>
</dbReference>
<evidence type="ECO:0000313" key="3">
    <source>
        <dbReference type="EMBL" id="SHO66472.1"/>
    </source>
</evidence>
<dbReference type="Gene3D" id="3.40.50.720">
    <property type="entry name" value="NAD(P)-binding Rossmann-like Domain"/>
    <property type="match status" value="1"/>
</dbReference>
<evidence type="ECO:0000313" key="4">
    <source>
        <dbReference type="Proteomes" id="UP000186406"/>
    </source>
</evidence>
<name>A0A1M7ZNS5_9HYPH</name>
<reference evidence="3 4" key="1">
    <citation type="submission" date="2016-12" db="EMBL/GenBank/DDBJ databases">
        <authorList>
            <person name="Song W.-J."/>
            <person name="Kurnit D.M."/>
        </authorList>
    </citation>
    <scope>NUCLEOTIDE SEQUENCE [LARGE SCALE GENOMIC DNA]</scope>
    <source>
        <strain evidence="3 4">DSM 19599</strain>
    </source>
</reference>
<gene>
    <name evidence="3" type="ORF">SAMN02745172_03131</name>
</gene>
<dbReference type="PRINTS" id="PR00081">
    <property type="entry name" value="GDHRDH"/>
</dbReference>
<evidence type="ECO:0000256" key="1">
    <source>
        <dbReference type="ARBA" id="ARBA00006484"/>
    </source>
</evidence>
<dbReference type="AlphaFoldDB" id="A0A1M7ZNS5"/>
<dbReference type="CDD" id="cd05233">
    <property type="entry name" value="SDR_c"/>
    <property type="match status" value="1"/>
</dbReference>
<evidence type="ECO:0000256" key="2">
    <source>
        <dbReference type="RuleBase" id="RU000363"/>
    </source>
</evidence>
<dbReference type="Pfam" id="PF00106">
    <property type="entry name" value="adh_short"/>
    <property type="match status" value="1"/>
</dbReference>